<protein>
    <submittedName>
        <fullName evidence="1">FAD-dependent oxidoreductase</fullName>
    </submittedName>
</protein>
<sequence>MVYQLYEPIDGLPFIGQSPINSQLYLATGFSGNGMTFGTLAAMLIADQILVPQEPLDATIRRQPHQTPGFCPAIYCP</sequence>
<dbReference type="Proteomes" id="UP000095472">
    <property type="component" value="Chromosome"/>
</dbReference>
<keyword evidence="2" id="KW-1185">Reference proteome</keyword>
<organism evidence="1 2">
    <name type="scientific">Desertifilum tharense IPPAS B-1220</name>
    <dbReference type="NCBI Taxonomy" id="1781255"/>
    <lineage>
        <taxon>Bacteria</taxon>
        <taxon>Bacillati</taxon>
        <taxon>Cyanobacteriota</taxon>
        <taxon>Cyanophyceae</taxon>
        <taxon>Desertifilales</taxon>
        <taxon>Desertifilaceae</taxon>
        <taxon>Desertifilum</taxon>
    </lineage>
</organism>
<reference evidence="1 2" key="1">
    <citation type="journal article" date="2016" name="Genome Announc.">
        <title>Draft Genome Sequence of the Thermotolerant Cyanobacterium Desertifilum sp. IPPAS B-1220.</title>
        <authorList>
            <person name="Mironov K.S."/>
            <person name="Sinetova M.A."/>
            <person name="Bolatkhan K."/>
            <person name="Zayadan B.K."/>
            <person name="Ustinova V.V."/>
            <person name="Kupriyanova E.V."/>
            <person name="Skrypnik A.N."/>
            <person name="Gogoleva N.E."/>
            <person name="Gogolev Y.V."/>
            <person name="Los D.A."/>
        </authorList>
    </citation>
    <scope>NUCLEOTIDE SEQUENCE [LARGE SCALE GENOMIC DNA]</scope>
    <source>
        <strain evidence="1 2">IPPAS B-1220</strain>
    </source>
</reference>
<proteinExistence type="predicted"/>
<name>A0ACD5H3C9_9CYAN</name>
<dbReference type="EMBL" id="CP182909">
    <property type="protein sequence ID" value="XPM67279.1"/>
    <property type="molecule type" value="Genomic_DNA"/>
</dbReference>
<evidence type="ECO:0000313" key="2">
    <source>
        <dbReference type="Proteomes" id="UP000095472"/>
    </source>
</evidence>
<accession>A0ACD5H3C9</accession>
<gene>
    <name evidence="1" type="ORF">BH720_026285</name>
</gene>
<evidence type="ECO:0000313" key="1">
    <source>
        <dbReference type="EMBL" id="XPM67279.1"/>
    </source>
</evidence>